<gene>
    <name evidence="2" type="ORF">F0L16_20465</name>
</gene>
<name>A0A5B0VLS8_9GAMM</name>
<dbReference type="InterPro" id="IPR021027">
    <property type="entry name" value="Transposase_put_HTH"/>
</dbReference>
<dbReference type="EMBL" id="VTUW01000068">
    <property type="protein sequence ID" value="KAA1175374.1"/>
    <property type="molecule type" value="Genomic_DNA"/>
</dbReference>
<proteinExistence type="predicted"/>
<organism evidence="2 3">
    <name type="scientific">Photorhabdus heterorhabditis</name>
    <dbReference type="NCBI Taxonomy" id="880156"/>
    <lineage>
        <taxon>Bacteria</taxon>
        <taxon>Pseudomonadati</taxon>
        <taxon>Pseudomonadota</taxon>
        <taxon>Gammaproteobacteria</taxon>
        <taxon>Enterobacterales</taxon>
        <taxon>Morganellaceae</taxon>
        <taxon>Photorhabdus</taxon>
    </lineage>
</organism>
<feature type="domain" description="Transposase putative helix-turn-helix" evidence="1">
    <location>
        <begin position="1"/>
        <end position="43"/>
    </location>
</feature>
<reference evidence="2 3" key="1">
    <citation type="submission" date="2019-09" db="EMBL/GenBank/DDBJ databases">
        <title>Whole genome sequence of Photorhabdus heterorhabditis strain ETL (Enterobacteriales: Enterobacteriaceae) a bacterial symbiont of Heterorhabditis zealandica strain ETL (Rhabditida: Heterorhabditidae).</title>
        <authorList>
            <person name="Lulamba T.E."/>
            <person name="Serepa-Dlamini M.H."/>
        </authorList>
    </citation>
    <scope>NUCLEOTIDE SEQUENCE [LARGE SCALE GENOMIC DNA]</scope>
    <source>
        <strain evidence="2 3">ETL</strain>
    </source>
</reference>
<dbReference type="RefSeq" id="WP_149617526.1">
    <property type="nucleotide sequence ID" value="NZ_CAWPFF010000112.1"/>
</dbReference>
<dbReference type="AlphaFoldDB" id="A0A5B0VLS8"/>
<dbReference type="Proteomes" id="UP000322184">
    <property type="component" value="Unassembled WGS sequence"/>
</dbReference>
<evidence type="ECO:0000313" key="3">
    <source>
        <dbReference type="Proteomes" id="UP000322184"/>
    </source>
</evidence>
<comment type="caution">
    <text evidence="2">The sequence shown here is derived from an EMBL/GenBank/DDBJ whole genome shotgun (WGS) entry which is preliminary data.</text>
</comment>
<evidence type="ECO:0000313" key="2">
    <source>
        <dbReference type="EMBL" id="KAA1175374.1"/>
    </source>
</evidence>
<sequence length="170" mass="19788">MLILKAYKFRLEPTEQQAQRLRPCCGWACFIWNVRLAETKRLLDLGQKLPSAFELNRKLIHGKKAPETAFLSKAYTNNLQQKFKDLHDAWMRYFDKTLSTRVSVFKKKSDNRNSIGFVNFEKYCQLEHRHVKIPASLSWVKCPQSQSIDGKIKNAMLSQSSSHGLYIFSS</sequence>
<evidence type="ECO:0000259" key="1">
    <source>
        <dbReference type="Pfam" id="PF12323"/>
    </source>
</evidence>
<accession>A0A5B0VLS8</accession>
<dbReference type="Pfam" id="PF12323">
    <property type="entry name" value="HTH_OrfB_IS605"/>
    <property type="match status" value="1"/>
</dbReference>
<protein>
    <submittedName>
        <fullName evidence="2">Helix-turn-helix domain-containing protein</fullName>
    </submittedName>
</protein>